<evidence type="ECO:0000256" key="1">
    <source>
        <dbReference type="SAM" id="MobiDB-lite"/>
    </source>
</evidence>
<feature type="compositionally biased region" description="Basic and acidic residues" evidence="1">
    <location>
        <begin position="858"/>
        <end position="880"/>
    </location>
</feature>
<evidence type="ECO:0000313" key="2">
    <source>
        <dbReference type="EMBL" id="CAK0900462.1"/>
    </source>
</evidence>
<gene>
    <name evidence="2" type="ORF">PCOR1329_LOCUS77734</name>
</gene>
<keyword evidence="3" id="KW-1185">Reference proteome</keyword>
<evidence type="ECO:0000313" key="3">
    <source>
        <dbReference type="Proteomes" id="UP001189429"/>
    </source>
</evidence>
<name>A0ABN9XKU7_9DINO</name>
<proteinExistence type="predicted"/>
<dbReference type="Proteomes" id="UP001189429">
    <property type="component" value="Unassembled WGS sequence"/>
</dbReference>
<accession>A0ABN9XKU7</accession>
<dbReference type="EMBL" id="CAUYUJ010020780">
    <property type="protein sequence ID" value="CAK0900462.1"/>
    <property type="molecule type" value="Genomic_DNA"/>
</dbReference>
<sequence length="933" mass="101137">MDETPLYHKVRGHERITDAIIDAANETGETNIITAELGKAETEHRGQVVVYELKIGAVFRMPPQDGDAGPKHLHVIAELPYTLTSVDRKTAEIYAHIGKMQTAGIHDELGGLFQRFDRTSMSDGDGAIAKAERHLGRAEEISHRRCKIHLLQGAHEKSSGSVFDETLTEHYHMSKALQAPGGMRAFKNIFREVLSRRMEIKFGESPMLAADRRRAVIDEFLPRSAAELKVVKARLIVSMVANGDYDRMGTFEMYAPNADENPAERRHWALKYYVDAILALGVYPFPRSRWARAAESLRVIGLLANTRCLLQEIFPIYAARHLKTTVPDGVGDGLLAIADVGAHLCDAGDAQPFADACAVDARNMATHVKKGLVACKGDAFAARMLLLTILVKPQQHFMYSCLGLGSVRASERAHARNAALACGGVGTGACLPPRIEANLAVSLEKQFLDDLGDLLHLDHKWAALPVGGGRTWTSNLLAFRVIAIAGAVVTDEEVIGMLEGFPWKLYALAQLSVETGDASHMTNGLEATPACMLDPWTRGLIAHYSDKGGMGSADALADVLAHAAEAESENSRRLYRGGTASTIHSEFQRIALPRGRGKMLTKRSLIVNAVLSNTSHKIGRMIKAAAISDWDTRHQLLCQADCEALPRLGPPRARCFEAGLCLCGDGGGLVDMFVKHWEGAVKMQFPAKSTERNLLKSASFCQVLVGTYQLAGLDAHGGADSPDQVVTIEEWSCIAFQCLSPWKAVLMPATTPGSASDVRVTITMKPKWLRRHLYFKELLDMYGSDVQWSIQFFQFQPSAALKGAFAPAVQMAKRLDGDAVSFWSGEDDFGRLANFLHRRARRDREGGGPAADGDDDGGGGHRADGGDHRSDDELSGHGDVDLIDDAVMFDGDGREPGDEIVGDDFDAVGGLPTPEASDDEVAPDAGVGDAGPP</sequence>
<organism evidence="2 3">
    <name type="scientific">Prorocentrum cordatum</name>
    <dbReference type="NCBI Taxonomy" id="2364126"/>
    <lineage>
        <taxon>Eukaryota</taxon>
        <taxon>Sar</taxon>
        <taxon>Alveolata</taxon>
        <taxon>Dinophyceae</taxon>
        <taxon>Prorocentrales</taxon>
        <taxon>Prorocentraceae</taxon>
        <taxon>Prorocentrum</taxon>
    </lineage>
</organism>
<comment type="caution">
    <text evidence="2">The sequence shown here is derived from an EMBL/GenBank/DDBJ whole genome shotgun (WGS) entry which is preliminary data.</text>
</comment>
<reference evidence="2" key="1">
    <citation type="submission" date="2023-10" db="EMBL/GenBank/DDBJ databases">
        <authorList>
            <person name="Chen Y."/>
            <person name="Shah S."/>
            <person name="Dougan E. K."/>
            <person name="Thang M."/>
            <person name="Chan C."/>
        </authorList>
    </citation>
    <scope>NUCLEOTIDE SEQUENCE [LARGE SCALE GENOMIC DNA]</scope>
</reference>
<protein>
    <submittedName>
        <fullName evidence="2">Uncharacterized protein</fullName>
    </submittedName>
</protein>
<feature type="region of interest" description="Disordered" evidence="1">
    <location>
        <begin position="840"/>
        <end position="933"/>
    </location>
</feature>
<feature type="non-terminal residue" evidence="2">
    <location>
        <position position="933"/>
    </location>
</feature>